<comment type="similarity">
    <text evidence="1">Belongs to the phosphate acetyltransferase and butyryltransferase family.</text>
</comment>
<organism evidence="5 6">
    <name type="scientific">Halomonas mongoliensis</name>
    <dbReference type="NCBI Taxonomy" id="321265"/>
    <lineage>
        <taxon>Bacteria</taxon>
        <taxon>Pseudomonadati</taxon>
        <taxon>Pseudomonadota</taxon>
        <taxon>Gammaproteobacteria</taxon>
        <taxon>Oceanospirillales</taxon>
        <taxon>Halomonadaceae</taxon>
        <taxon>Halomonas</taxon>
    </lineage>
</organism>
<keyword evidence="2" id="KW-0808">Transferase</keyword>
<dbReference type="PANTHER" id="PTHR43356">
    <property type="entry name" value="PHOSPHATE ACETYLTRANSFERASE"/>
    <property type="match status" value="1"/>
</dbReference>
<keyword evidence="6" id="KW-1185">Reference proteome</keyword>
<dbReference type="PANTHER" id="PTHR43356:SF2">
    <property type="entry name" value="PHOSPHATE ACETYLTRANSFERASE"/>
    <property type="match status" value="1"/>
</dbReference>
<dbReference type="InterPro" id="IPR002505">
    <property type="entry name" value="PTA_PTB"/>
</dbReference>
<keyword evidence="3" id="KW-0012">Acyltransferase</keyword>
<name>A0ABU1GKT8_9GAMM</name>
<dbReference type="Proteomes" id="UP001252270">
    <property type="component" value="Unassembled WGS sequence"/>
</dbReference>
<dbReference type="NCBIfam" id="NF006045">
    <property type="entry name" value="PRK08190.1"/>
    <property type="match status" value="1"/>
</dbReference>
<dbReference type="SUPFAM" id="SSF53659">
    <property type="entry name" value="Isocitrate/Isopropylmalate dehydrogenase-like"/>
    <property type="match status" value="1"/>
</dbReference>
<sequence>MPTPYAPPAESEHWHQTGDQHRRLIDSVRPLPTLTTAVAHPCDEASLGGALAAWREGIITPTLVGPRARITAAAEALGESLDGLTLVDTSHSHASAETAVRLAAEGEVQALMKGSLHTDELMSAAVDRRTGVRTERLMSHVYALDVPSYPRPLLISDAALHIAPGLDAKRDIIQNAIDLARALGIDPPRVALLSAVETVRATLPSTIEAAALCKMSERGQIRGGILDGPLAIDNAVSALASRQKGLVSDVAGRADVLIAPNLESANMVAKLLIYLARAQAAGLVVGARVPIMLTSRADDIETRLASAALAARLVHFQREGDDDAR</sequence>
<reference evidence="5 6" key="1">
    <citation type="submission" date="2023-04" db="EMBL/GenBank/DDBJ databases">
        <title>A long-awaited taxogenomic arrangement of the family Halomonadaceae.</title>
        <authorList>
            <person name="De La Haba R."/>
            <person name="Chuvochina M."/>
            <person name="Wittouck S."/>
            <person name="Arahal D.R."/>
            <person name="Sanchez-Porro C."/>
            <person name="Hugenholtz P."/>
            <person name="Ventosa A."/>
        </authorList>
    </citation>
    <scope>NUCLEOTIDE SEQUENCE [LARGE SCALE GENOMIC DNA]</scope>
    <source>
        <strain evidence="5 6">DSM 17332</strain>
    </source>
</reference>
<feature type="domain" description="Phosphate acetyl/butaryl transferase" evidence="4">
    <location>
        <begin position="98"/>
        <end position="311"/>
    </location>
</feature>
<dbReference type="InterPro" id="IPR050500">
    <property type="entry name" value="Phos_Acetyltrans/Butyryltrans"/>
</dbReference>
<evidence type="ECO:0000313" key="5">
    <source>
        <dbReference type="EMBL" id="MDR5892631.1"/>
    </source>
</evidence>
<dbReference type="Pfam" id="PF01515">
    <property type="entry name" value="PTA_PTB"/>
    <property type="match status" value="1"/>
</dbReference>
<dbReference type="NCBIfam" id="NF008852">
    <property type="entry name" value="PRK11890.1"/>
    <property type="match status" value="1"/>
</dbReference>
<dbReference type="RefSeq" id="WP_309636383.1">
    <property type="nucleotide sequence ID" value="NZ_JARWAL010000005.1"/>
</dbReference>
<evidence type="ECO:0000256" key="2">
    <source>
        <dbReference type="ARBA" id="ARBA00022679"/>
    </source>
</evidence>
<gene>
    <name evidence="5" type="ORF">QC820_07355</name>
</gene>
<protein>
    <submittedName>
        <fullName evidence="5">Bifunctional enoyl-CoA hydratase/phosphate acetyltransferase</fullName>
    </submittedName>
</protein>
<proteinExistence type="inferred from homology"/>
<evidence type="ECO:0000256" key="3">
    <source>
        <dbReference type="ARBA" id="ARBA00023315"/>
    </source>
</evidence>
<dbReference type="InterPro" id="IPR012147">
    <property type="entry name" value="P_Ac_Bu_trans"/>
</dbReference>
<evidence type="ECO:0000256" key="1">
    <source>
        <dbReference type="ARBA" id="ARBA00005656"/>
    </source>
</evidence>
<accession>A0ABU1GKT8</accession>
<dbReference type="Gene3D" id="3.40.718.10">
    <property type="entry name" value="Isopropylmalate Dehydrogenase"/>
    <property type="match status" value="1"/>
</dbReference>
<evidence type="ECO:0000313" key="6">
    <source>
        <dbReference type="Proteomes" id="UP001252270"/>
    </source>
</evidence>
<dbReference type="PIRSF" id="PIRSF000428">
    <property type="entry name" value="P_Ac_trans"/>
    <property type="match status" value="1"/>
</dbReference>
<evidence type="ECO:0000259" key="4">
    <source>
        <dbReference type="Pfam" id="PF01515"/>
    </source>
</evidence>
<comment type="caution">
    <text evidence="5">The sequence shown here is derived from an EMBL/GenBank/DDBJ whole genome shotgun (WGS) entry which is preliminary data.</text>
</comment>
<dbReference type="EMBL" id="JARWAL010000005">
    <property type="protein sequence ID" value="MDR5892631.1"/>
    <property type="molecule type" value="Genomic_DNA"/>
</dbReference>